<comment type="caution">
    <text evidence="4">The sequence shown here is derived from an EMBL/GenBank/DDBJ whole genome shotgun (WGS) entry which is preliminary data.</text>
</comment>
<dbReference type="OMA" id="HISIRYP"/>
<feature type="region of interest" description="Disordered" evidence="1">
    <location>
        <begin position="313"/>
        <end position="405"/>
    </location>
</feature>
<dbReference type="InterPro" id="IPR024768">
    <property type="entry name" value="Marf1"/>
</dbReference>
<evidence type="ECO:0000256" key="1">
    <source>
        <dbReference type="SAM" id="MobiDB-lite"/>
    </source>
</evidence>
<dbReference type="EMBL" id="JAHRHJ020003813">
    <property type="protein sequence ID" value="KAH9287662.1"/>
    <property type="molecule type" value="Genomic_DNA"/>
</dbReference>
<dbReference type="PANTHER" id="PTHR14379">
    <property type="entry name" value="LIMKAIN B LKAP"/>
    <property type="match status" value="1"/>
</dbReference>
<evidence type="ECO:0000313" key="4">
    <source>
        <dbReference type="EMBL" id="KAH9287662.1"/>
    </source>
</evidence>
<dbReference type="GO" id="GO:0005777">
    <property type="term" value="C:peroxisome"/>
    <property type="evidence" value="ECO:0007669"/>
    <property type="project" value="InterPro"/>
</dbReference>
<accession>A0AA38C067</accession>
<keyword evidence="5" id="KW-1185">Reference proteome</keyword>
<feature type="compositionally biased region" description="Polar residues" evidence="1">
    <location>
        <begin position="338"/>
        <end position="374"/>
    </location>
</feature>
<evidence type="ECO:0000259" key="3">
    <source>
        <dbReference type="Pfam" id="PF24620"/>
    </source>
</evidence>
<dbReference type="InterPro" id="IPR021139">
    <property type="entry name" value="NYN"/>
</dbReference>
<feature type="domain" description="NYN" evidence="2">
    <location>
        <begin position="10"/>
        <end position="146"/>
    </location>
</feature>
<sequence>MAEEDFTNAKISVWWDIENCNVPKGVDPFAIAQNISSALRKVAYRGSVSINAYGDTKVLTPRVQEALSTTGIALHHIPSGVKDASDKAILVDMLFWAVDNPAPANYMLISGDRDFSNALHKLGQRRYNILLARPAQNVSASLTGAARNIWLWANLARGEPSLQDPVTDAEQIDKKPNSNNSVNGARTELLEMRRAFSELDLKTKVSQGMQSLPGVQPHTNIITTHSMESNFRDTAQFQPNWSNHMPANGAGHLNGQGESNNSLFFPGAKPPTITSESNFALHSHASVHGTSNVIRPLSSTYCGMNVDYNNSKQITSDPTSSFNPSTKSSSFPVPQGKSYGNTRSPLQSKTSPNIVLNSRSNIQPQVTSNLSTDNFGAARPRYHPQVTSSLSTDNSGGARPSFLPQVTNSLSMDNFGAARPNFHPQVPADISGSARVSYPFDSRTPEQQQSFNVQATHGASNQIQQQFPPNKNSHSVNFNPNIPGQELPIARRPLSLEHTSRELLGSQGSQSILLHALDTLKQNMMVPTEANIEDCIKYGEMRISSVNIHEFLDKSLQLKEIVTLKAAGPSLYLPRNTQLWKCMDPLNMHDNYPKDAWEEFRKFLSSSEGQKAMMKSEKR</sequence>
<dbReference type="GO" id="GO:0004540">
    <property type="term" value="F:RNA nuclease activity"/>
    <property type="evidence" value="ECO:0007669"/>
    <property type="project" value="InterPro"/>
</dbReference>
<dbReference type="Pfam" id="PF24620">
    <property type="entry name" value="DUF7625"/>
    <property type="match status" value="1"/>
</dbReference>
<dbReference type="Proteomes" id="UP000824469">
    <property type="component" value="Unassembled WGS sequence"/>
</dbReference>
<dbReference type="AlphaFoldDB" id="A0AA38C067"/>
<feature type="region of interest" description="Disordered" evidence="1">
    <location>
        <begin position="163"/>
        <end position="183"/>
    </location>
</feature>
<reference evidence="4 5" key="1">
    <citation type="journal article" date="2021" name="Nat. Plants">
        <title>The Taxus genome provides insights into paclitaxel biosynthesis.</title>
        <authorList>
            <person name="Xiong X."/>
            <person name="Gou J."/>
            <person name="Liao Q."/>
            <person name="Li Y."/>
            <person name="Zhou Q."/>
            <person name="Bi G."/>
            <person name="Li C."/>
            <person name="Du R."/>
            <person name="Wang X."/>
            <person name="Sun T."/>
            <person name="Guo L."/>
            <person name="Liang H."/>
            <person name="Lu P."/>
            <person name="Wu Y."/>
            <person name="Zhang Z."/>
            <person name="Ro D.K."/>
            <person name="Shang Y."/>
            <person name="Huang S."/>
            <person name="Yan J."/>
        </authorList>
    </citation>
    <scope>NUCLEOTIDE SEQUENCE [LARGE SCALE GENOMIC DNA]</scope>
    <source>
        <strain evidence="4">Ta-2019</strain>
    </source>
</reference>
<name>A0AA38C067_TAXCH</name>
<proteinExistence type="predicted"/>
<feature type="domain" description="DUF7625" evidence="3">
    <location>
        <begin position="507"/>
        <end position="587"/>
    </location>
</feature>
<dbReference type="Gene3D" id="3.40.50.1010">
    <property type="entry name" value="5'-nuclease"/>
    <property type="match status" value="1"/>
</dbReference>
<dbReference type="CDD" id="cd10910">
    <property type="entry name" value="PIN_limkain_b1_N_like"/>
    <property type="match status" value="1"/>
</dbReference>
<organism evidence="4 5">
    <name type="scientific">Taxus chinensis</name>
    <name type="common">Chinese yew</name>
    <name type="synonym">Taxus wallichiana var. chinensis</name>
    <dbReference type="NCBI Taxonomy" id="29808"/>
    <lineage>
        <taxon>Eukaryota</taxon>
        <taxon>Viridiplantae</taxon>
        <taxon>Streptophyta</taxon>
        <taxon>Embryophyta</taxon>
        <taxon>Tracheophyta</taxon>
        <taxon>Spermatophyta</taxon>
        <taxon>Pinopsida</taxon>
        <taxon>Pinidae</taxon>
        <taxon>Conifers II</taxon>
        <taxon>Cupressales</taxon>
        <taxon>Taxaceae</taxon>
        <taxon>Taxus</taxon>
    </lineage>
</organism>
<evidence type="ECO:0000313" key="5">
    <source>
        <dbReference type="Proteomes" id="UP000824469"/>
    </source>
</evidence>
<evidence type="ECO:0000259" key="2">
    <source>
        <dbReference type="Pfam" id="PF01936"/>
    </source>
</evidence>
<feature type="non-terminal residue" evidence="4">
    <location>
        <position position="1"/>
    </location>
</feature>
<feature type="compositionally biased region" description="Low complexity" evidence="1">
    <location>
        <begin position="318"/>
        <end position="332"/>
    </location>
</feature>
<dbReference type="GO" id="GO:0010468">
    <property type="term" value="P:regulation of gene expression"/>
    <property type="evidence" value="ECO:0007669"/>
    <property type="project" value="InterPro"/>
</dbReference>
<dbReference type="PANTHER" id="PTHR14379:SF3">
    <property type="entry name" value="MEIOSIS REGULATOR AND MRNA STABILITY FACTOR 1"/>
    <property type="match status" value="1"/>
</dbReference>
<feature type="compositionally biased region" description="Polar residues" evidence="1">
    <location>
        <begin position="385"/>
        <end position="395"/>
    </location>
</feature>
<dbReference type="Pfam" id="PF01936">
    <property type="entry name" value="NYN"/>
    <property type="match status" value="1"/>
</dbReference>
<evidence type="ECO:0008006" key="6">
    <source>
        <dbReference type="Google" id="ProtNLM"/>
    </source>
</evidence>
<protein>
    <recommendedName>
        <fullName evidence="6">NYN domain-containing protein</fullName>
    </recommendedName>
</protein>
<dbReference type="InterPro" id="IPR056042">
    <property type="entry name" value="DUF7625"/>
</dbReference>
<gene>
    <name evidence="4" type="ORF">KI387_031779</name>
</gene>